<dbReference type="RefSeq" id="WP_284391786.1">
    <property type="nucleotide sequence ID" value="NZ_BSNK01000002.1"/>
</dbReference>
<organism evidence="14 15">
    <name type="scientific">Algimonas ampicilliniresistens</name>
    <dbReference type="NCBI Taxonomy" id="1298735"/>
    <lineage>
        <taxon>Bacteria</taxon>
        <taxon>Pseudomonadati</taxon>
        <taxon>Pseudomonadota</taxon>
        <taxon>Alphaproteobacteria</taxon>
        <taxon>Maricaulales</taxon>
        <taxon>Robiginitomaculaceae</taxon>
        <taxon>Algimonas</taxon>
    </lineage>
</organism>
<keyword evidence="2 10" id="KW-0963">Cytoplasm</keyword>
<reference evidence="14" key="1">
    <citation type="journal article" date="2014" name="Int. J. Syst. Evol. Microbiol.">
        <title>Complete genome of a new Firmicutes species belonging to the dominant human colonic microbiota ('Ruminococcus bicirculans') reveals two chromosomes and a selective capacity to utilize plant glucans.</title>
        <authorList>
            <consortium name="NISC Comparative Sequencing Program"/>
            <person name="Wegmann U."/>
            <person name="Louis P."/>
            <person name="Goesmann A."/>
            <person name="Henrissat B."/>
            <person name="Duncan S.H."/>
            <person name="Flint H.J."/>
        </authorList>
    </citation>
    <scope>NUCLEOTIDE SEQUENCE</scope>
    <source>
        <strain evidence="14">NBRC 108219</strain>
    </source>
</reference>
<dbReference type="InterPro" id="IPR050081">
    <property type="entry name" value="Ile-tRNA_ligase"/>
</dbReference>
<evidence type="ECO:0000256" key="1">
    <source>
        <dbReference type="ARBA" id="ARBA00006887"/>
    </source>
</evidence>
<evidence type="ECO:0000256" key="7">
    <source>
        <dbReference type="ARBA" id="ARBA00023146"/>
    </source>
</evidence>
<dbReference type="PROSITE" id="PS00178">
    <property type="entry name" value="AA_TRNA_LIGASE_I"/>
    <property type="match status" value="1"/>
</dbReference>
<comment type="similarity">
    <text evidence="1 10">Belongs to the class-I aminoacyl-tRNA synthetase family. IleS type 1 subfamily.</text>
</comment>
<evidence type="ECO:0000259" key="12">
    <source>
        <dbReference type="Pfam" id="PF00133"/>
    </source>
</evidence>
<comment type="subunit">
    <text evidence="10">Monomer.</text>
</comment>
<evidence type="ECO:0000313" key="15">
    <source>
        <dbReference type="Proteomes" id="UP001161391"/>
    </source>
</evidence>
<dbReference type="EMBL" id="BSNK01000002">
    <property type="protein sequence ID" value="GLQ24866.1"/>
    <property type="molecule type" value="Genomic_DNA"/>
</dbReference>
<feature type="domain" description="Methionyl/Valyl/Leucyl/Isoleucyl-tRNA synthetase anticodon-binding" evidence="13">
    <location>
        <begin position="781"/>
        <end position="933"/>
    </location>
</feature>
<dbReference type="Pfam" id="PF08264">
    <property type="entry name" value="Anticodon_1"/>
    <property type="match status" value="1"/>
</dbReference>
<dbReference type="Gene3D" id="3.90.740.10">
    <property type="entry name" value="Valyl/Leucyl/Isoleucyl-tRNA synthetase, editing domain"/>
    <property type="match status" value="1"/>
</dbReference>
<feature type="short sequence motif" description="'KMSKS' region" evidence="10">
    <location>
        <begin position="699"/>
        <end position="703"/>
    </location>
</feature>
<gene>
    <name evidence="10 14" type="primary">ileS</name>
    <name evidence="14" type="ORF">GCM10007853_27400</name>
</gene>
<dbReference type="InterPro" id="IPR009080">
    <property type="entry name" value="tRNAsynth_Ia_anticodon-bd"/>
</dbReference>
<dbReference type="InterPro" id="IPR023585">
    <property type="entry name" value="Ile-tRNA-ligase_type1"/>
</dbReference>
<feature type="region of interest" description="Disordered" evidence="11">
    <location>
        <begin position="1"/>
        <end position="20"/>
    </location>
</feature>
<comment type="function">
    <text evidence="8 10">Catalyzes the attachment of isoleucine to tRNA(Ile). As IleRS can inadvertently accommodate and process structurally similar amino acids such as valine, to avoid such errors it has two additional distinct tRNA(Ile)-dependent editing activities. One activity is designated as 'pretransfer' editing and involves the hydrolysis of activated Val-AMP. The other activity is designated 'posttransfer' editing and involves deacylation of mischarged Val-tRNA(Ile).</text>
</comment>
<dbReference type="PANTHER" id="PTHR42765">
    <property type="entry name" value="SOLEUCYL-TRNA SYNTHETASE"/>
    <property type="match status" value="1"/>
</dbReference>
<dbReference type="Gene3D" id="1.10.730.20">
    <property type="match status" value="1"/>
</dbReference>
<evidence type="ECO:0000256" key="5">
    <source>
        <dbReference type="ARBA" id="ARBA00022840"/>
    </source>
</evidence>
<evidence type="ECO:0000256" key="11">
    <source>
        <dbReference type="SAM" id="MobiDB-lite"/>
    </source>
</evidence>
<evidence type="ECO:0000256" key="3">
    <source>
        <dbReference type="ARBA" id="ARBA00022598"/>
    </source>
</evidence>
<dbReference type="Pfam" id="PF00133">
    <property type="entry name" value="tRNA-synt_1"/>
    <property type="match status" value="1"/>
</dbReference>
<evidence type="ECO:0000259" key="13">
    <source>
        <dbReference type="Pfam" id="PF08264"/>
    </source>
</evidence>
<comment type="caution">
    <text evidence="14">The sequence shown here is derived from an EMBL/GenBank/DDBJ whole genome shotgun (WGS) entry which is preliminary data.</text>
</comment>
<dbReference type="EC" id="6.1.1.5" evidence="10"/>
<dbReference type="SUPFAM" id="SSF50677">
    <property type="entry name" value="ValRS/IleRS/LeuRS editing domain"/>
    <property type="match status" value="1"/>
</dbReference>
<comment type="catalytic activity">
    <reaction evidence="9 10">
        <text>tRNA(Ile) + L-isoleucine + ATP = L-isoleucyl-tRNA(Ile) + AMP + diphosphate</text>
        <dbReference type="Rhea" id="RHEA:11060"/>
        <dbReference type="Rhea" id="RHEA-COMP:9666"/>
        <dbReference type="Rhea" id="RHEA-COMP:9695"/>
        <dbReference type="ChEBI" id="CHEBI:30616"/>
        <dbReference type="ChEBI" id="CHEBI:33019"/>
        <dbReference type="ChEBI" id="CHEBI:58045"/>
        <dbReference type="ChEBI" id="CHEBI:78442"/>
        <dbReference type="ChEBI" id="CHEBI:78528"/>
        <dbReference type="ChEBI" id="CHEBI:456215"/>
        <dbReference type="EC" id="6.1.1.5"/>
    </reaction>
</comment>
<dbReference type="NCBIfam" id="TIGR00392">
    <property type="entry name" value="ileS"/>
    <property type="match status" value="1"/>
</dbReference>
<evidence type="ECO:0000256" key="4">
    <source>
        <dbReference type="ARBA" id="ARBA00022741"/>
    </source>
</evidence>
<feature type="binding site" evidence="10">
    <location>
        <position position="658"/>
    </location>
    <ligand>
        <name>L-isoleucyl-5'-AMP</name>
        <dbReference type="ChEBI" id="CHEBI:178002"/>
    </ligand>
</feature>
<dbReference type="InterPro" id="IPR014729">
    <property type="entry name" value="Rossmann-like_a/b/a_fold"/>
</dbReference>
<dbReference type="SUPFAM" id="SSF47323">
    <property type="entry name" value="Anticodon-binding domain of a subclass of class I aminoacyl-tRNA synthetases"/>
    <property type="match status" value="1"/>
</dbReference>
<keyword evidence="15" id="KW-1185">Reference proteome</keyword>
<evidence type="ECO:0000256" key="6">
    <source>
        <dbReference type="ARBA" id="ARBA00022917"/>
    </source>
</evidence>
<dbReference type="InterPro" id="IPR013155">
    <property type="entry name" value="M/V/L/I-tRNA-synth_anticd-bd"/>
</dbReference>
<dbReference type="InterPro" id="IPR033708">
    <property type="entry name" value="Anticodon_Ile_BEm"/>
</dbReference>
<reference evidence="14" key="2">
    <citation type="submission" date="2023-01" db="EMBL/GenBank/DDBJ databases">
        <title>Draft genome sequence of Algimonas ampicilliniresistens strain NBRC 108219.</title>
        <authorList>
            <person name="Sun Q."/>
            <person name="Mori K."/>
        </authorList>
    </citation>
    <scope>NUCLEOTIDE SEQUENCE</scope>
    <source>
        <strain evidence="14">NBRC 108219</strain>
    </source>
</reference>
<comment type="domain">
    <text evidence="10">IleRS has two distinct active sites: one for aminoacylation and one for editing. The misactivated valine is translocated from the active site to the editing site, which sterically excludes the correctly activated isoleucine. The single editing site contains two valyl binding pockets, one specific for each substrate (Val-AMP or Val-tRNA(Ile)).</text>
</comment>
<evidence type="ECO:0000256" key="8">
    <source>
        <dbReference type="ARBA" id="ARBA00025217"/>
    </source>
</evidence>
<dbReference type="Gene3D" id="3.40.50.620">
    <property type="entry name" value="HUPs"/>
    <property type="match status" value="2"/>
</dbReference>
<dbReference type="PRINTS" id="PR00984">
    <property type="entry name" value="TRNASYNTHILE"/>
</dbReference>
<protein>
    <recommendedName>
        <fullName evidence="10">Isoleucine--tRNA ligase</fullName>
        <ecNumber evidence="10">6.1.1.5</ecNumber>
    </recommendedName>
    <alternativeName>
        <fullName evidence="10">Isoleucyl-tRNA synthetase</fullName>
        <shortName evidence="10">IleRS</shortName>
    </alternativeName>
</protein>
<dbReference type="InterPro" id="IPR002300">
    <property type="entry name" value="aa-tRNA-synth_Ia"/>
</dbReference>
<feature type="compositionally biased region" description="Polar residues" evidence="11">
    <location>
        <begin position="1"/>
        <end position="11"/>
    </location>
</feature>
<proteinExistence type="inferred from homology"/>
<dbReference type="InterPro" id="IPR009008">
    <property type="entry name" value="Val/Leu/Ile-tRNA-synth_edit"/>
</dbReference>
<feature type="binding site" evidence="10">
    <location>
        <position position="702"/>
    </location>
    <ligand>
        <name>ATP</name>
        <dbReference type="ChEBI" id="CHEBI:30616"/>
    </ligand>
</feature>
<dbReference type="InterPro" id="IPR001412">
    <property type="entry name" value="aa-tRNA-synth_I_CS"/>
</dbReference>
<dbReference type="HAMAP" id="MF_02002">
    <property type="entry name" value="Ile_tRNA_synth_type1"/>
    <property type="match status" value="1"/>
</dbReference>
<evidence type="ECO:0000256" key="9">
    <source>
        <dbReference type="ARBA" id="ARBA00048359"/>
    </source>
</evidence>
<feature type="short sequence motif" description="'HIGH' region" evidence="10">
    <location>
        <begin position="71"/>
        <end position="81"/>
    </location>
</feature>
<comment type="caution">
    <text evidence="10">Lacks conserved residue(s) required for the propagation of feature annotation.</text>
</comment>
<accession>A0ABQ5VBE4</accession>
<dbReference type="CDD" id="cd07960">
    <property type="entry name" value="Anticodon_Ia_Ile_BEm"/>
    <property type="match status" value="1"/>
</dbReference>
<evidence type="ECO:0000256" key="10">
    <source>
        <dbReference type="HAMAP-Rule" id="MF_02002"/>
    </source>
</evidence>
<dbReference type="Proteomes" id="UP001161391">
    <property type="component" value="Unassembled WGS sequence"/>
</dbReference>
<keyword evidence="3 10" id="KW-0436">Ligase</keyword>
<dbReference type="InterPro" id="IPR002301">
    <property type="entry name" value="Ile-tRNA-ligase"/>
</dbReference>
<keyword evidence="6 10" id="KW-0648">Protein biosynthesis</keyword>
<keyword evidence="4 10" id="KW-0547">Nucleotide-binding</keyword>
<evidence type="ECO:0000313" key="14">
    <source>
        <dbReference type="EMBL" id="GLQ24866.1"/>
    </source>
</evidence>
<keyword evidence="7 10" id="KW-0030">Aminoacyl-tRNA synthetase</keyword>
<keyword evidence="5 10" id="KW-0067">ATP-binding</keyword>
<dbReference type="PANTHER" id="PTHR42765:SF1">
    <property type="entry name" value="ISOLEUCINE--TRNA LIGASE, MITOCHONDRIAL"/>
    <property type="match status" value="1"/>
</dbReference>
<sequence length="1017" mass="115036">MTTDSQDSSPDSGPRDYRDTLFLPKTDFPMRAGLPKAEPKWIEFWDEQKLYHTLREQSEGRESYTLHDGPPYANGHIHMGTALNKILKDLINRSHQMLGLNANYVPGWDCHGLPIEWKVEEEFRAKGRGKDDVPASEFRARCREYAKGWVDIQSEEFQRLGVVGDWDNPYLTMRFESEAVICAELLKIANSGQLYRGSKPIMWSPVEQTALAEAEVEYADRRVTQIYVRFPVNYRRGKSVNVDDFDKVVSSNSNLRDDQKEQLSALQDFTETGKGMLETGGQSFATDNISIVIWTTTPWTIPANRAVSYSPSIQYGLYEITELEEVEFDLGQSIGDKLIVADDLWESVAKASFIKDSKRVTDINTNDLSDFVLDHPLRHMPGADGKYDFPIPMLEGDHVTAEAGTGFVHTAPSHGEDDFNVWMSNGDKLASLGIDPAVPLTMDDKGCYTDVMPERFEGLDVIRTSGKKRGQDGKANPEVIKALVETGNLLARAPMTLRDAHSWRSKAPVIRRATPQWFISMSKDSLRDKALAEIERTKFWPERGRNRIGTMVKDRPDWLISRQRNWGVPITLIVGPNGELHTERADADAVNAKIIEAVFHHGVDGWFNTPIEELMPENNAGWEKVSDILDVWFDSGCTHAFCLKQRDDLPDRADLYMEGSDQHRGWFQSSLMESCAVYGEAPYKGILTHGFVVDAKGLKMSKSLGNVMAPEDLIKKFGADIIRLWVSSSDVTEEIRISDEVIKTNTDSYRKLRNTLRYMIGALDGYDESEAVDYADMPALERWVLHRLHELGSDHEELVRNHDHRVIFSRLFNFCTNDLSAFYFDIRKDALYCDPLDSTRRRACRTVMNALFERLTTWLAPVLCFTMEEVWQARRPGSSVHLETFRDCPDAWQDNALAKHIETVRATREQINETIEPMRAEKVIKSSLEASVVAPTSGLAEALDALSVIIADDYANPSDPTDTLADYLIVSNAVLGEVITVSDLKETDAKKCLRSWKYFHGEGEITPRDAVAVSRLD</sequence>
<feature type="domain" description="Aminoacyl-tRNA synthetase class Ia" evidence="12">
    <location>
        <begin position="40"/>
        <end position="738"/>
    </location>
</feature>
<dbReference type="SUPFAM" id="SSF52374">
    <property type="entry name" value="Nucleotidylyl transferase"/>
    <property type="match status" value="1"/>
</dbReference>
<name>A0ABQ5VBE4_9PROT</name>
<comment type="subcellular location">
    <subcellularLocation>
        <location evidence="10">Cytoplasm</location>
    </subcellularLocation>
</comment>
<dbReference type="GO" id="GO:0016874">
    <property type="term" value="F:ligase activity"/>
    <property type="evidence" value="ECO:0007669"/>
    <property type="project" value="UniProtKB-KW"/>
</dbReference>
<evidence type="ECO:0000256" key="2">
    <source>
        <dbReference type="ARBA" id="ARBA00022490"/>
    </source>
</evidence>